<dbReference type="InterPro" id="IPR001375">
    <property type="entry name" value="Peptidase_S9_cat"/>
</dbReference>
<reference evidence="5" key="1">
    <citation type="journal article" date="2019" name="Int. J. Syst. Evol. Microbiol.">
        <title>The Global Catalogue of Microorganisms (GCM) 10K type strain sequencing project: providing services to taxonomists for standard genome sequencing and annotation.</title>
        <authorList>
            <consortium name="The Broad Institute Genomics Platform"/>
            <consortium name="The Broad Institute Genome Sequencing Center for Infectious Disease"/>
            <person name="Wu L."/>
            <person name="Ma J."/>
        </authorList>
    </citation>
    <scope>NUCLEOTIDE SEQUENCE [LARGE SCALE GENOMIC DNA]</scope>
    <source>
        <strain evidence="5">KCTC 52168</strain>
    </source>
</reference>
<dbReference type="Gene3D" id="3.40.50.1820">
    <property type="entry name" value="alpha/beta hydrolase"/>
    <property type="match status" value="1"/>
</dbReference>
<proteinExistence type="predicted"/>
<evidence type="ECO:0000256" key="2">
    <source>
        <dbReference type="SAM" id="SignalP"/>
    </source>
</evidence>
<dbReference type="RefSeq" id="WP_377302339.1">
    <property type="nucleotide sequence ID" value="NZ_CP180191.1"/>
</dbReference>
<dbReference type="Gene3D" id="2.130.10.120">
    <property type="entry name" value="Prolyl oligopeptidase, N-terminal domain"/>
    <property type="match status" value="1"/>
</dbReference>
<keyword evidence="2" id="KW-0732">Signal</keyword>
<dbReference type="Proteomes" id="UP001595556">
    <property type="component" value="Unassembled WGS sequence"/>
</dbReference>
<dbReference type="PANTHER" id="PTHR42776:SF27">
    <property type="entry name" value="DIPEPTIDYL PEPTIDASE FAMILY MEMBER 6"/>
    <property type="match status" value="1"/>
</dbReference>
<protein>
    <submittedName>
        <fullName evidence="4">Alpha/beta hydrolase family protein</fullName>
        <ecNumber evidence="4">3.4.-.-</ecNumber>
    </submittedName>
</protein>
<dbReference type="SUPFAM" id="SSF82171">
    <property type="entry name" value="DPP6 N-terminal domain-like"/>
    <property type="match status" value="1"/>
</dbReference>
<sequence length="658" mass="73185">MPWFKTTPQRAWAVLAGAGLLAAGAALAQTPAPANPAGGATVPKRYDVRDFFSNPPQAYFRLNEDGSMLGFMAPVAMPDGKGGSVSRRNIHVQALKGSTPVGTPRLLTKESARDIDNYFWKGKRTLIYQKDFGGDENFHVVAVDALTGKVTDLTPFEGVRASVIDDLPDDPQHMLISHNKRDKKVFDIYRVNVATGASTLVGQNPGDVTGWITDHRGQLRLGVASRGTDTFVVYRTGNAGKFKDIIKTDFKTEVQPLFFTADNKRFYALSNRGRDKKALVTIDPAKPDAEQLVFERDDVDLWSAVWSRKSKRMTHAEFMTAKLERKFFDDAVAKRFTNLAAKLPGMEINLQSATRDETKFIVAAASDVTEGARYIYDAKGDTLTRLAVINPKIDPKDMAPMRPISYTSRDGLTINGYLTLPVGKEARNLACIVNPHGGPWARDGWGFNPEVQFLANRGFCVLQMNFRGSTGYGRKFWEASFKQWGRTMQNDVTDGVQWLISQGIADPKRVGIYGGSYGGYTTLAGVTFTPDLYAAAVNYVGVSNLLTFMNTIPPYWEPWRKQMYEMVGNPETEKAALMAASPVFHADKIKTPLFVAQGARDPRVNKAESDQIVEALRKRGVDVEYMVKDNEGHGFQNEENKFEFYGAMERFFVKHLKP</sequence>
<dbReference type="SUPFAM" id="SSF53474">
    <property type="entry name" value="alpha/beta-Hydrolases"/>
    <property type="match status" value="1"/>
</dbReference>
<feature type="signal peptide" evidence="2">
    <location>
        <begin position="1"/>
        <end position="28"/>
    </location>
</feature>
<gene>
    <name evidence="4" type="ORF">ACFOEN_06970</name>
</gene>
<keyword evidence="5" id="KW-1185">Reference proteome</keyword>
<name>A0ABV7H0E2_9BURK</name>
<accession>A0ABV7H0E2</accession>
<evidence type="ECO:0000256" key="1">
    <source>
        <dbReference type="ARBA" id="ARBA00022801"/>
    </source>
</evidence>
<dbReference type="EC" id="3.4.-.-" evidence="4"/>
<dbReference type="PANTHER" id="PTHR42776">
    <property type="entry name" value="SERINE PEPTIDASE S9 FAMILY MEMBER"/>
    <property type="match status" value="1"/>
</dbReference>
<evidence type="ECO:0000313" key="4">
    <source>
        <dbReference type="EMBL" id="MFC3147379.1"/>
    </source>
</evidence>
<organism evidence="4 5">
    <name type="scientific">Piscinibacterium candidicorallinum</name>
    <dbReference type="NCBI Taxonomy" id="1793872"/>
    <lineage>
        <taxon>Bacteria</taxon>
        <taxon>Pseudomonadati</taxon>
        <taxon>Pseudomonadota</taxon>
        <taxon>Betaproteobacteria</taxon>
        <taxon>Burkholderiales</taxon>
        <taxon>Piscinibacterium</taxon>
    </lineage>
</organism>
<feature type="chain" id="PRO_5047381075" evidence="2">
    <location>
        <begin position="29"/>
        <end position="658"/>
    </location>
</feature>
<dbReference type="EMBL" id="JBHRTI010000003">
    <property type="protein sequence ID" value="MFC3147379.1"/>
    <property type="molecule type" value="Genomic_DNA"/>
</dbReference>
<evidence type="ECO:0000313" key="5">
    <source>
        <dbReference type="Proteomes" id="UP001595556"/>
    </source>
</evidence>
<keyword evidence="1 4" id="KW-0378">Hydrolase</keyword>
<comment type="caution">
    <text evidence="4">The sequence shown here is derived from an EMBL/GenBank/DDBJ whole genome shotgun (WGS) entry which is preliminary data.</text>
</comment>
<dbReference type="InterPro" id="IPR029058">
    <property type="entry name" value="AB_hydrolase_fold"/>
</dbReference>
<dbReference type="Pfam" id="PF00326">
    <property type="entry name" value="Peptidase_S9"/>
    <property type="match status" value="1"/>
</dbReference>
<feature type="domain" description="Peptidase S9 prolyl oligopeptidase catalytic" evidence="3">
    <location>
        <begin position="445"/>
        <end position="657"/>
    </location>
</feature>
<evidence type="ECO:0000259" key="3">
    <source>
        <dbReference type="Pfam" id="PF00326"/>
    </source>
</evidence>
<dbReference type="GO" id="GO:0016787">
    <property type="term" value="F:hydrolase activity"/>
    <property type="evidence" value="ECO:0007669"/>
    <property type="project" value="UniProtKB-KW"/>
</dbReference>